<reference evidence="2 3" key="1">
    <citation type="submission" date="2019-03" db="EMBL/GenBank/DDBJ databases">
        <title>Ramlibacter rhizophilus CCTCC AB2015357, whole genome shotgun sequence.</title>
        <authorList>
            <person name="Zhang X."/>
            <person name="Feng G."/>
            <person name="Zhu H."/>
        </authorList>
    </citation>
    <scope>NUCLEOTIDE SEQUENCE [LARGE SCALE GENOMIC DNA]</scope>
    <source>
        <strain evidence="2 3">CCTCC AB2015357</strain>
    </source>
</reference>
<accession>A0A4Z0BL84</accession>
<keyword evidence="1" id="KW-1133">Transmembrane helix</keyword>
<keyword evidence="1" id="KW-0472">Membrane</keyword>
<keyword evidence="1" id="KW-0812">Transmembrane</keyword>
<dbReference type="OrthoDB" id="8563484at2"/>
<feature type="transmembrane region" description="Helical" evidence="1">
    <location>
        <begin position="65"/>
        <end position="84"/>
    </location>
</feature>
<evidence type="ECO:0000256" key="1">
    <source>
        <dbReference type="SAM" id="Phobius"/>
    </source>
</evidence>
<proteinExistence type="predicted"/>
<dbReference type="Proteomes" id="UP000297564">
    <property type="component" value="Unassembled WGS sequence"/>
</dbReference>
<dbReference type="AlphaFoldDB" id="A0A4Z0BL84"/>
<keyword evidence="3" id="KW-1185">Reference proteome</keyword>
<evidence type="ECO:0000313" key="3">
    <source>
        <dbReference type="Proteomes" id="UP000297564"/>
    </source>
</evidence>
<comment type="caution">
    <text evidence="2">The sequence shown here is derived from an EMBL/GenBank/DDBJ whole genome shotgun (WGS) entry which is preliminary data.</text>
</comment>
<feature type="transmembrane region" description="Helical" evidence="1">
    <location>
        <begin position="6"/>
        <end position="25"/>
    </location>
</feature>
<evidence type="ECO:0008006" key="4">
    <source>
        <dbReference type="Google" id="ProtNLM"/>
    </source>
</evidence>
<organism evidence="2 3">
    <name type="scientific">Ramlibacter rhizophilus</name>
    <dbReference type="NCBI Taxonomy" id="1781167"/>
    <lineage>
        <taxon>Bacteria</taxon>
        <taxon>Pseudomonadati</taxon>
        <taxon>Pseudomonadota</taxon>
        <taxon>Betaproteobacteria</taxon>
        <taxon>Burkholderiales</taxon>
        <taxon>Comamonadaceae</taxon>
        <taxon>Ramlibacter</taxon>
    </lineage>
</organism>
<protein>
    <recommendedName>
        <fullName evidence="4">YggT family protein</fullName>
    </recommendedName>
</protein>
<gene>
    <name evidence="2" type="ORF">EZ242_10150</name>
</gene>
<sequence>MLTVLTLVKLVAEIALMALLGRWVLGLLAGAKREQNLFWQVLDMMVRPFTWTARRLSPKVVLDRHVPLVAFLLLAFTWIVVTLWRIQICLQIGVAQCR</sequence>
<name>A0A4Z0BL84_9BURK</name>
<dbReference type="EMBL" id="SMLL01000004">
    <property type="protein sequence ID" value="TFY99511.1"/>
    <property type="molecule type" value="Genomic_DNA"/>
</dbReference>
<evidence type="ECO:0000313" key="2">
    <source>
        <dbReference type="EMBL" id="TFY99511.1"/>
    </source>
</evidence>
<dbReference type="RefSeq" id="WP_135285054.1">
    <property type="nucleotide sequence ID" value="NZ_SMLL01000004.1"/>
</dbReference>